<dbReference type="Gene3D" id="3.20.20.20">
    <property type="entry name" value="Dihydropteroate synthase-like"/>
    <property type="match status" value="1"/>
</dbReference>
<accession>X1MF18</accession>
<comment type="caution">
    <text evidence="2">The sequence shown here is derived from an EMBL/GenBank/DDBJ whole genome shotgun (WGS) entry which is preliminary data.</text>
</comment>
<dbReference type="GO" id="GO:0042558">
    <property type="term" value="P:pteridine-containing compound metabolic process"/>
    <property type="evidence" value="ECO:0007669"/>
    <property type="project" value="InterPro"/>
</dbReference>
<dbReference type="SUPFAM" id="SSF51717">
    <property type="entry name" value="Dihydropteroate synthetase-like"/>
    <property type="match status" value="1"/>
</dbReference>
<dbReference type="InterPro" id="IPR000489">
    <property type="entry name" value="Pterin-binding_dom"/>
</dbReference>
<feature type="domain" description="Pterin-binding" evidence="1">
    <location>
        <begin position="1"/>
        <end position="37"/>
    </location>
</feature>
<dbReference type="InterPro" id="IPR011005">
    <property type="entry name" value="Dihydropteroate_synth-like_sf"/>
</dbReference>
<dbReference type="PROSITE" id="PS50972">
    <property type="entry name" value="PTERIN_BINDING"/>
    <property type="match status" value="1"/>
</dbReference>
<dbReference type="AlphaFoldDB" id="X1MF18"/>
<dbReference type="PROSITE" id="PS00793">
    <property type="entry name" value="DHPS_2"/>
    <property type="match status" value="1"/>
</dbReference>
<reference evidence="2" key="1">
    <citation type="journal article" date="2014" name="Front. Microbiol.">
        <title>High frequency of phylogenetically diverse reductive dehalogenase-homologous genes in deep subseafloor sedimentary metagenomes.</title>
        <authorList>
            <person name="Kawai M."/>
            <person name="Futagami T."/>
            <person name="Toyoda A."/>
            <person name="Takaki Y."/>
            <person name="Nishi S."/>
            <person name="Hori S."/>
            <person name="Arai W."/>
            <person name="Tsubouchi T."/>
            <person name="Morono Y."/>
            <person name="Uchiyama I."/>
            <person name="Ito T."/>
            <person name="Fujiyama A."/>
            <person name="Inagaki F."/>
            <person name="Takami H."/>
        </authorList>
    </citation>
    <scope>NUCLEOTIDE SEQUENCE</scope>
    <source>
        <strain evidence="2">Expedition CK06-06</strain>
    </source>
</reference>
<feature type="non-terminal residue" evidence="2">
    <location>
        <position position="37"/>
    </location>
</feature>
<evidence type="ECO:0000259" key="1">
    <source>
        <dbReference type="PROSITE" id="PS50972"/>
    </source>
</evidence>
<organism evidence="2">
    <name type="scientific">marine sediment metagenome</name>
    <dbReference type="NCBI Taxonomy" id="412755"/>
    <lineage>
        <taxon>unclassified sequences</taxon>
        <taxon>metagenomes</taxon>
        <taxon>ecological metagenomes</taxon>
    </lineage>
</organism>
<dbReference type="EMBL" id="BARV01009182">
    <property type="protein sequence ID" value="GAI13285.1"/>
    <property type="molecule type" value="Genomic_DNA"/>
</dbReference>
<gene>
    <name evidence="2" type="ORF">S06H3_18199</name>
</gene>
<name>X1MF18_9ZZZZ</name>
<dbReference type="Pfam" id="PF00809">
    <property type="entry name" value="Pterin_bind"/>
    <property type="match status" value="1"/>
</dbReference>
<protein>
    <recommendedName>
        <fullName evidence="1">Pterin-binding domain-containing protein</fullName>
    </recommendedName>
</protein>
<evidence type="ECO:0000313" key="2">
    <source>
        <dbReference type="EMBL" id="GAI13285.1"/>
    </source>
</evidence>
<sequence>MDPEKILKSANEMISEGADILDIGAYSSRPGSGGIPA</sequence>
<proteinExistence type="predicted"/>